<keyword evidence="3" id="KW-1185">Reference proteome</keyword>
<dbReference type="InterPro" id="IPR025948">
    <property type="entry name" value="HTH-like_dom"/>
</dbReference>
<dbReference type="AlphaFoldDB" id="A0A2T3IFL2"/>
<feature type="domain" description="HTH-like" evidence="1">
    <location>
        <begin position="26"/>
        <end position="66"/>
    </location>
</feature>
<accession>A0A2T3IFL2</accession>
<comment type="caution">
    <text evidence="2">The sequence shown here is derived from an EMBL/GenBank/DDBJ whole genome shotgun (WGS) entry which is preliminary data.</text>
</comment>
<feature type="non-terminal residue" evidence="2">
    <location>
        <position position="66"/>
    </location>
</feature>
<dbReference type="EMBL" id="PYMH01000047">
    <property type="protein sequence ID" value="PSU25094.1"/>
    <property type="molecule type" value="Genomic_DNA"/>
</dbReference>
<name>A0A2T3IFL2_9GAMM</name>
<evidence type="ECO:0000313" key="2">
    <source>
        <dbReference type="EMBL" id="PSU25094.1"/>
    </source>
</evidence>
<dbReference type="Proteomes" id="UP000241222">
    <property type="component" value="Unassembled WGS sequence"/>
</dbReference>
<dbReference type="InterPro" id="IPR050900">
    <property type="entry name" value="Transposase_IS3/IS150/IS904"/>
</dbReference>
<evidence type="ECO:0000259" key="1">
    <source>
        <dbReference type="Pfam" id="PF13276"/>
    </source>
</evidence>
<evidence type="ECO:0000313" key="3">
    <source>
        <dbReference type="Proteomes" id="UP000241222"/>
    </source>
</evidence>
<protein>
    <submittedName>
        <fullName evidence="2">IS3 family transposase</fullName>
    </submittedName>
</protein>
<dbReference type="Pfam" id="PF13276">
    <property type="entry name" value="HTH_21"/>
    <property type="match status" value="1"/>
</dbReference>
<proteinExistence type="predicted"/>
<reference evidence="2 3" key="1">
    <citation type="submission" date="2018-03" db="EMBL/GenBank/DDBJ databases">
        <title>Whole genome sequencing of Histamine producing bacteria.</title>
        <authorList>
            <person name="Butler K."/>
        </authorList>
    </citation>
    <scope>NUCLEOTIDE SEQUENCE [LARGE SCALE GENOMIC DNA]</scope>
    <source>
        <strain evidence="2 3">JCM 13586</strain>
    </source>
</reference>
<dbReference type="PANTHER" id="PTHR46889">
    <property type="entry name" value="TRANSPOSASE INSF FOR INSERTION SEQUENCE IS3B-RELATED"/>
    <property type="match status" value="1"/>
</dbReference>
<organism evidence="2 3">
    <name type="scientific">Photobacterium lutimaris</name>
    <dbReference type="NCBI Taxonomy" id="388278"/>
    <lineage>
        <taxon>Bacteria</taxon>
        <taxon>Pseudomonadati</taxon>
        <taxon>Pseudomonadota</taxon>
        <taxon>Gammaproteobacteria</taxon>
        <taxon>Vibrionales</taxon>
        <taxon>Vibrionaceae</taxon>
        <taxon>Photobacterium</taxon>
    </lineage>
</organism>
<sequence>MCKVLGIHPSGYYAWLKQPDSRQEKRRKHLLGLIKQFWLESGGVYGYRKIYSDLRDEGEFCGINQV</sequence>
<dbReference type="PANTHER" id="PTHR46889:SF4">
    <property type="entry name" value="TRANSPOSASE INSO FOR INSERTION SEQUENCE ELEMENT IS911B-RELATED"/>
    <property type="match status" value="1"/>
</dbReference>
<gene>
    <name evidence="2" type="ORF">C9I99_26915</name>
</gene>